<organism evidence="1 2">
    <name type="scientific">Romanomermis culicivorax</name>
    <name type="common">Nematode worm</name>
    <dbReference type="NCBI Taxonomy" id="13658"/>
    <lineage>
        <taxon>Eukaryota</taxon>
        <taxon>Metazoa</taxon>
        <taxon>Ecdysozoa</taxon>
        <taxon>Nematoda</taxon>
        <taxon>Enoplea</taxon>
        <taxon>Dorylaimia</taxon>
        <taxon>Mermithida</taxon>
        <taxon>Mermithoidea</taxon>
        <taxon>Mermithidae</taxon>
        <taxon>Romanomermis</taxon>
    </lineage>
</organism>
<sequence>MKRCKRLSKQKANLPIPKSITVKLTTEHLLLGQLIKCIITNAIGTGAKKPENLKTSLSISMKKPFKNINI</sequence>
<name>A0A915IPZ0_ROMCU</name>
<dbReference type="AlphaFoldDB" id="A0A915IPZ0"/>
<proteinExistence type="predicted"/>
<reference evidence="2" key="1">
    <citation type="submission" date="2022-11" db="UniProtKB">
        <authorList>
            <consortium name="WormBaseParasite"/>
        </authorList>
    </citation>
    <scope>IDENTIFICATION</scope>
</reference>
<dbReference type="WBParaSite" id="nRc.2.0.1.t15876-RA">
    <property type="protein sequence ID" value="nRc.2.0.1.t15876-RA"/>
    <property type="gene ID" value="nRc.2.0.1.g15876"/>
</dbReference>
<dbReference type="Proteomes" id="UP000887565">
    <property type="component" value="Unplaced"/>
</dbReference>
<accession>A0A915IPZ0</accession>
<keyword evidence="1" id="KW-1185">Reference proteome</keyword>
<evidence type="ECO:0000313" key="1">
    <source>
        <dbReference type="Proteomes" id="UP000887565"/>
    </source>
</evidence>
<evidence type="ECO:0000313" key="2">
    <source>
        <dbReference type="WBParaSite" id="nRc.2.0.1.t15876-RA"/>
    </source>
</evidence>
<protein>
    <submittedName>
        <fullName evidence="2">Uncharacterized protein</fullName>
    </submittedName>
</protein>